<dbReference type="PANTHER" id="PTHR24243">
    <property type="entry name" value="G-PROTEIN COUPLED RECEPTOR"/>
    <property type="match status" value="1"/>
</dbReference>
<dbReference type="PROSITE" id="PS00237">
    <property type="entry name" value="G_PROTEIN_RECEP_F1_1"/>
    <property type="match status" value="1"/>
</dbReference>
<evidence type="ECO:0000256" key="5">
    <source>
        <dbReference type="ARBA" id="ARBA00023136"/>
    </source>
</evidence>
<evidence type="ECO:0000256" key="4">
    <source>
        <dbReference type="ARBA" id="ARBA00023040"/>
    </source>
</evidence>
<dbReference type="InterPro" id="IPR017452">
    <property type="entry name" value="GPCR_Rhodpsn_7TM"/>
</dbReference>
<dbReference type="OrthoDB" id="5810838at2759"/>
<dbReference type="InterPro" id="IPR000276">
    <property type="entry name" value="GPCR_Rhodpsn"/>
</dbReference>
<evidence type="ECO:0000256" key="3">
    <source>
        <dbReference type="ARBA" id="ARBA00022989"/>
    </source>
</evidence>
<feature type="transmembrane region" description="Helical" evidence="9">
    <location>
        <begin position="65"/>
        <end position="86"/>
    </location>
</feature>
<dbReference type="SMART" id="SM01381">
    <property type="entry name" value="7TM_GPCR_Srsx"/>
    <property type="match status" value="1"/>
</dbReference>
<keyword evidence="4 8" id="KW-0297">G-protein coupled receptor</keyword>
<keyword evidence="6 8" id="KW-0675">Receptor</keyword>
<evidence type="ECO:0000256" key="6">
    <source>
        <dbReference type="ARBA" id="ARBA00023170"/>
    </source>
</evidence>
<comment type="similarity">
    <text evidence="8">Belongs to the G-protein coupled receptor 1 family.</text>
</comment>
<dbReference type="GO" id="GO:0005886">
    <property type="term" value="C:plasma membrane"/>
    <property type="evidence" value="ECO:0007669"/>
    <property type="project" value="TreeGrafter"/>
</dbReference>
<dbReference type="EnsemblMetazoa" id="XM_038195504.1">
    <property type="protein sequence ID" value="XP_038051432.1"/>
    <property type="gene ID" value="LOC119724443"/>
</dbReference>
<dbReference type="PROSITE" id="PS50262">
    <property type="entry name" value="G_PROTEIN_RECEP_F1_2"/>
    <property type="match status" value="1"/>
</dbReference>
<feature type="transmembrane region" description="Helical" evidence="9">
    <location>
        <begin position="185"/>
        <end position="210"/>
    </location>
</feature>
<sequence>MSFLTHFRESVSINQEDIVDLNGGGFFIDLPPVCPIPNTTTIDLSDPSIAVRYEYNSVHTVLVTIVYPCICLFGILTNSIFLLTVFRVPDMRTITNAYLSNLAVSDIMFLSTGAGFGLWKYLSTPVTADYSICGGAAGCFFTTLLNNTPFHASTFLVTVVTVERYLAVCRPILHRNINSRGHTIGLLAITWLVAACLAVFVFFGGSNYIVKCVMWPDDIRYSNFPQTIASCYNSALWAYVFVAFALTAPTFLAFLVTFTLDVFIVRKLSRRINKFGSEQPSSLAQSRRIRDRVAKMLVITGALFFTLITPRFILSIYFFVTFFAGAPGLSPDAEFIVFVTTNALLYVNSAINPIIYAFSNGRYRHAARLALCSRSVIYAVHT</sequence>
<dbReference type="PANTHER" id="PTHR24243:SF208">
    <property type="entry name" value="PYROKININ-1 RECEPTOR"/>
    <property type="match status" value="1"/>
</dbReference>
<feature type="transmembrane region" description="Helical" evidence="9">
    <location>
        <begin position="236"/>
        <end position="264"/>
    </location>
</feature>
<dbReference type="CDD" id="cd00637">
    <property type="entry name" value="7tm_classA_rhodopsin-like"/>
    <property type="match status" value="1"/>
</dbReference>
<evidence type="ECO:0000256" key="7">
    <source>
        <dbReference type="ARBA" id="ARBA00023224"/>
    </source>
</evidence>
<dbReference type="Proteomes" id="UP000887568">
    <property type="component" value="Unplaced"/>
</dbReference>
<keyword evidence="2 8" id="KW-0812">Transmembrane</keyword>
<evidence type="ECO:0000256" key="8">
    <source>
        <dbReference type="RuleBase" id="RU000688"/>
    </source>
</evidence>
<keyword evidence="3 9" id="KW-1133">Transmembrane helix</keyword>
<accession>A0A913ZI21</accession>
<evidence type="ECO:0000256" key="9">
    <source>
        <dbReference type="SAM" id="Phobius"/>
    </source>
</evidence>
<evidence type="ECO:0000259" key="10">
    <source>
        <dbReference type="PROSITE" id="PS50262"/>
    </source>
</evidence>
<proteinExistence type="inferred from homology"/>
<dbReference type="SUPFAM" id="SSF81321">
    <property type="entry name" value="Family A G protein-coupled receptor-like"/>
    <property type="match status" value="1"/>
</dbReference>
<evidence type="ECO:0000313" key="12">
    <source>
        <dbReference type="Proteomes" id="UP000887568"/>
    </source>
</evidence>
<dbReference type="RefSeq" id="XP_038051432.1">
    <property type="nucleotide sequence ID" value="XM_038195504.1"/>
</dbReference>
<evidence type="ECO:0000313" key="11">
    <source>
        <dbReference type="EnsemblMetazoa" id="XP_038051432.1"/>
    </source>
</evidence>
<protein>
    <recommendedName>
        <fullName evidence="10">G-protein coupled receptors family 1 profile domain-containing protein</fullName>
    </recommendedName>
</protein>
<feature type="transmembrane region" description="Helical" evidence="9">
    <location>
        <begin position="98"/>
        <end position="119"/>
    </location>
</feature>
<keyword evidence="12" id="KW-1185">Reference proteome</keyword>
<organism evidence="11 12">
    <name type="scientific">Patiria miniata</name>
    <name type="common">Bat star</name>
    <name type="synonym">Asterina miniata</name>
    <dbReference type="NCBI Taxonomy" id="46514"/>
    <lineage>
        <taxon>Eukaryota</taxon>
        <taxon>Metazoa</taxon>
        <taxon>Echinodermata</taxon>
        <taxon>Eleutherozoa</taxon>
        <taxon>Asterozoa</taxon>
        <taxon>Asteroidea</taxon>
        <taxon>Valvatacea</taxon>
        <taxon>Valvatida</taxon>
        <taxon>Asterinidae</taxon>
        <taxon>Patiria</taxon>
    </lineage>
</organism>
<dbReference type="AlphaFoldDB" id="A0A913ZI21"/>
<evidence type="ECO:0000256" key="1">
    <source>
        <dbReference type="ARBA" id="ARBA00004141"/>
    </source>
</evidence>
<evidence type="ECO:0000256" key="2">
    <source>
        <dbReference type="ARBA" id="ARBA00022692"/>
    </source>
</evidence>
<feature type="transmembrane region" description="Helical" evidence="9">
    <location>
        <begin position="150"/>
        <end position="173"/>
    </location>
</feature>
<feature type="transmembrane region" description="Helical" evidence="9">
    <location>
        <begin position="335"/>
        <end position="358"/>
    </location>
</feature>
<keyword evidence="7 8" id="KW-0807">Transducer</keyword>
<dbReference type="GeneID" id="119724443"/>
<keyword evidence="5 9" id="KW-0472">Membrane</keyword>
<dbReference type="PRINTS" id="PR00237">
    <property type="entry name" value="GPCRRHODOPSN"/>
</dbReference>
<feature type="domain" description="G-protein coupled receptors family 1 profile" evidence="10">
    <location>
        <begin position="77"/>
        <end position="356"/>
    </location>
</feature>
<dbReference type="Pfam" id="PF00001">
    <property type="entry name" value="7tm_1"/>
    <property type="match status" value="1"/>
</dbReference>
<reference evidence="11" key="1">
    <citation type="submission" date="2022-11" db="UniProtKB">
        <authorList>
            <consortium name="EnsemblMetazoa"/>
        </authorList>
    </citation>
    <scope>IDENTIFICATION</scope>
</reference>
<comment type="subcellular location">
    <subcellularLocation>
        <location evidence="1">Membrane</location>
        <topology evidence="1">Multi-pass membrane protein</topology>
    </subcellularLocation>
</comment>
<dbReference type="GO" id="GO:0004930">
    <property type="term" value="F:G protein-coupled receptor activity"/>
    <property type="evidence" value="ECO:0007669"/>
    <property type="project" value="UniProtKB-KW"/>
</dbReference>
<dbReference type="Gene3D" id="1.20.1070.10">
    <property type="entry name" value="Rhodopsin 7-helix transmembrane proteins"/>
    <property type="match status" value="1"/>
</dbReference>
<name>A0A913ZI21_PATMI</name>
<feature type="transmembrane region" description="Helical" evidence="9">
    <location>
        <begin position="296"/>
        <end position="323"/>
    </location>
</feature>